<reference evidence="2" key="1">
    <citation type="journal article" date="2022" name="Plant J.">
        <title>Strategies of tolerance reflected in two North American maple genomes.</title>
        <authorList>
            <person name="McEvoy S.L."/>
            <person name="Sezen U.U."/>
            <person name="Trouern-Trend A."/>
            <person name="McMahon S.M."/>
            <person name="Schaberg P.G."/>
            <person name="Yang J."/>
            <person name="Wegrzyn J.L."/>
            <person name="Swenson N.G."/>
        </authorList>
    </citation>
    <scope>NUCLEOTIDE SEQUENCE</scope>
    <source>
        <strain evidence="2">91603</strain>
    </source>
</reference>
<evidence type="ECO:0000313" key="2">
    <source>
        <dbReference type="EMBL" id="KAI9157234.1"/>
    </source>
</evidence>
<dbReference type="Proteomes" id="UP001064489">
    <property type="component" value="Chromosome 12"/>
</dbReference>
<evidence type="ECO:0000313" key="3">
    <source>
        <dbReference type="Proteomes" id="UP001064489"/>
    </source>
</evidence>
<dbReference type="AlphaFoldDB" id="A0AAD5IDC8"/>
<organism evidence="2 3">
    <name type="scientific">Acer negundo</name>
    <name type="common">Box elder</name>
    <dbReference type="NCBI Taxonomy" id="4023"/>
    <lineage>
        <taxon>Eukaryota</taxon>
        <taxon>Viridiplantae</taxon>
        <taxon>Streptophyta</taxon>
        <taxon>Embryophyta</taxon>
        <taxon>Tracheophyta</taxon>
        <taxon>Spermatophyta</taxon>
        <taxon>Magnoliopsida</taxon>
        <taxon>eudicotyledons</taxon>
        <taxon>Gunneridae</taxon>
        <taxon>Pentapetalae</taxon>
        <taxon>rosids</taxon>
        <taxon>malvids</taxon>
        <taxon>Sapindales</taxon>
        <taxon>Sapindaceae</taxon>
        <taxon>Hippocastanoideae</taxon>
        <taxon>Acereae</taxon>
        <taxon>Acer</taxon>
    </lineage>
</organism>
<reference evidence="2" key="2">
    <citation type="submission" date="2023-02" db="EMBL/GenBank/DDBJ databases">
        <authorList>
            <person name="Swenson N.G."/>
            <person name="Wegrzyn J.L."/>
            <person name="Mcevoy S.L."/>
        </authorList>
    </citation>
    <scope>NUCLEOTIDE SEQUENCE</scope>
    <source>
        <strain evidence="2">91603</strain>
        <tissue evidence="2">Leaf</tissue>
    </source>
</reference>
<dbReference type="EMBL" id="JAJSOW010000107">
    <property type="protein sequence ID" value="KAI9157234.1"/>
    <property type="molecule type" value="Genomic_DNA"/>
</dbReference>
<keyword evidence="3" id="KW-1185">Reference proteome</keyword>
<gene>
    <name evidence="2" type="ORF">LWI28_018901</name>
</gene>
<protein>
    <submittedName>
        <fullName evidence="2">Uncharacterized protein</fullName>
    </submittedName>
</protein>
<proteinExistence type="predicted"/>
<comment type="caution">
    <text evidence="2">The sequence shown here is derived from an EMBL/GenBank/DDBJ whole genome shotgun (WGS) entry which is preliminary data.</text>
</comment>
<evidence type="ECO:0000256" key="1">
    <source>
        <dbReference type="SAM" id="MobiDB-lite"/>
    </source>
</evidence>
<name>A0AAD5IDC8_ACENE</name>
<sequence length="216" mass="24368">MEIALEVGIPLQLDQATRDQAYEFYARVLIDIDLTSNQPSFLNVERDDHRGLSMDIMYENLPKRFPPSLSLLSLLPLSALVSPRRRSWSSEMEVVRPSKVLVFHLRICDYVDGGALEKGAWVLSIASLEGCQMDLRLVFGEINSLTDSSKLIIVVDHEGFLHDHSCCIESHRLANSISLEDMLEIVSRLVTNLSPKQQQHQQSAASLKQTWSPLPK</sequence>
<accession>A0AAD5IDC8</accession>
<feature type="region of interest" description="Disordered" evidence="1">
    <location>
        <begin position="196"/>
        <end position="216"/>
    </location>
</feature>